<sequence>MGASTKFVQIIEFETDRIEEMRALAEETDQRLADRDGGPSYRLVLKDRNQPNRYLVLVEFASHEEAMRNSEDPETSKFAEQMATLCTRPPVFTDCDVEDRATFG</sequence>
<organism evidence="1 2">
    <name type="scientific">Streptomyces phaeofaciens</name>
    <dbReference type="NCBI Taxonomy" id="68254"/>
    <lineage>
        <taxon>Bacteria</taxon>
        <taxon>Bacillati</taxon>
        <taxon>Actinomycetota</taxon>
        <taxon>Actinomycetes</taxon>
        <taxon>Kitasatosporales</taxon>
        <taxon>Streptomycetaceae</taxon>
        <taxon>Streptomyces</taxon>
    </lineage>
</organism>
<comment type="caution">
    <text evidence="1">The sequence shown here is derived from an EMBL/GenBank/DDBJ whole genome shotgun (WGS) entry which is preliminary data.</text>
</comment>
<gene>
    <name evidence="1" type="ORF">GCM10010226_71400</name>
</gene>
<name>A0A918HMU8_9ACTN</name>
<evidence type="ECO:0008006" key="3">
    <source>
        <dbReference type="Google" id="ProtNLM"/>
    </source>
</evidence>
<dbReference type="Proteomes" id="UP000646776">
    <property type="component" value="Unassembled WGS sequence"/>
</dbReference>
<dbReference type="EMBL" id="BMSA01000027">
    <property type="protein sequence ID" value="GGT82368.1"/>
    <property type="molecule type" value="Genomic_DNA"/>
</dbReference>
<proteinExistence type="predicted"/>
<protein>
    <recommendedName>
        <fullName evidence="3">ABM domain-containing protein</fullName>
    </recommendedName>
</protein>
<reference evidence="1" key="1">
    <citation type="journal article" date="2014" name="Int. J. Syst. Evol. Microbiol.">
        <title>Complete genome sequence of Corynebacterium casei LMG S-19264T (=DSM 44701T), isolated from a smear-ripened cheese.</title>
        <authorList>
            <consortium name="US DOE Joint Genome Institute (JGI-PGF)"/>
            <person name="Walter F."/>
            <person name="Albersmeier A."/>
            <person name="Kalinowski J."/>
            <person name="Ruckert C."/>
        </authorList>
    </citation>
    <scope>NUCLEOTIDE SEQUENCE</scope>
    <source>
        <strain evidence="1">JCM 4125</strain>
    </source>
</reference>
<reference evidence="1" key="2">
    <citation type="submission" date="2020-09" db="EMBL/GenBank/DDBJ databases">
        <authorList>
            <person name="Sun Q."/>
            <person name="Ohkuma M."/>
        </authorList>
    </citation>
    <scope>NUCLEOTIDE SEQUENCE</scope>
    <source>
        <strain evidence="1">JCM 4125</strain>
    </source>
</reference>
<evidence type="ECO:0000313" key="2">
    <source>
        <dbReference type="Proteomes" id="UP000646776"/>
    </source>
</evidence>
<dbReference type="InterPro" id="IPR011008">
    <property type="entry name" value="Dimeric_a/b-barrel"/>
</dbReference>
<dbReference type="RefSeq" id="WP_189716741.1">
    <property type="nucleotide sequence ID" value="NZ_BMSA01000027.1"/>
</dbReference>
<dbReference type="AlphaFoldDB" id="A0A918HMU8"/>
<dbReference type="SUPFAM" id="SSF54909">
    <property type="entry name" value="Dimeric alpha+beta barrel"/>
    <property type="match status" value="1"/>
</dbReference>
<dbReference type="Gene3D" id="3.30.70.100">
    <property type="match status" value="1"/>
</dbReference>
<evidence type="ECO:0000313" key="1">
    <source>
        <dbReference type="EMBL" id="GGT82368.1"/>
    </source>
</evidence>
<accession>A0A918HMU8</accession>
<keyword evidence="2" id="KW-1185">Reference proteome</keyword>